<feature type="transmembrane region" description="Helical" evidence="8">
    <location>
        <begin position="605"/>
        <end position="631"/>
    </location>
</feature>
<dbReference type="EMBL" id="NAJQ01000017">
    <property type="protein sequence ID" value="TKA83076.1"/>
    <property type="molecule type" value="Genomic_DNA"/>
</dbReference>
<evidence type="ECO:0000256" key="3">
    <source>
        <dbReference type="ARBA" id="ARBA00022448"/>
    </source>
</evidence>
<evidence type="ECO:0000256" key="2">
    <source>
        <dbReference type="ARBA" id="ARBA00007779"/>
    </source>
</evidence>
<dbReference type="InterPro" id="IPR022257">
    <property type="entry name" value="PHM7_ext"/>
</dbReference>
<feature type="transmembrane region" description="Helical" evidence="8">
    <location>
        <begin position="161"/>
        <end position="180"/>
    </location>
</feature>
<dbReference type="Proteomes" id="UP000309340">
    <property type="component" value="Unassembled WGS sequence"/>
</dbReference>
<comment type="caution">
    <text evidence="13">The sequence shown here is derived from an EMBL/GenBank/DDBJ whole genome shotgun (WGS) entry which is preliminary data.</text>
</comment>
<keyword evidence="3" id="KW-0813">Transport</keyword>
<dbReference type="Pfam" id="PF13967">
    <property type="entry name" value="RSN1_TM"/>
    <property type="match status" value="1"/>
</dbReference>
<feature type="transmembrane region" description="Helical" evidence="8">
    <location>
        <begin position="540"/>
        <end position="569"/>
    </location>
</feature>
<feature type="region of interest" description="Disordered" evidence="7">
    <location>
        <begin position="272"/>
        <end position="301"/>
    </location>
</feature>
<evidence type="ECO:0000313" key="13">
    <source>
        <dbReference type="EMBL" id="TKA83076.1"/>
    </source>
</evidence>
<evidence type="ECO:0000259" key="11">
    <source>
        <dbReference type="Pfam" id="PF13967"/>
    </source>
</evidence>
<feature type="transmembrane region" description="Helical" evidence="8">
    <location>
        <begin position="495"/>
        <end position="520"/>
    </location>
</feature>
<dbReference type="InterPro" id="IPR003864">
    <property type="entry name" value="CSC1/OSCA1-like_7TM"/>
</dbReference>
<evidence type="ECO:0000256" key="6">
    <source>
        <dbReference type="ARBA" id="ARBA00023136"/>
    </source>
</evidence>
<evidence type="ECO:0008006" key="15">
    <source>
        <dbReference type="Google" id="ProtNLM"/>
    </source>
</evidence>
<accession>A0A4U0Y2U1</accession>
<evidence type="ECO:0000256" key="8">
    <source>
        <dbReference type="SAM" id="Phobius"/>
    </source>
</evidence>
<comment type="similarity">
    <text evidence="2">Belongs to the CSC1 (TC 1.A.17) family.</text>
</comment>
<evidence type="ECO:0000313" key="14">
    <source>
        <dbReference type="Proteomes" id="UP000309340"/>
    </source>
</evidence>
<dbReference type="GO" id="GO:0005227">
    <property type="term" value="F:calcium-activated cation channel activity"/>
    <property type="evidence" value="ECO:0007669"/>
    <property type="project" value="InterPro"/>
</dbReference>
<evidence type="ECO:0000259" key="10">
    <source>
        <dbReference type="Pfam" id="PF12621"/>
    </source>
</evidence>
<feature type="region of interest" description="Disordered" evidence="7">
    <location>
        <begin position="725"/>
        <end position="766"/>
    </location>
</feature>
<dbReference type="InterPro" id="IPR027815">
    <property type="entry name" value="CSC1/OSCA1-like_cyt"/>
</dbReference>
<dbReference type="GO" id="GO:0005886">
    <property type="term" value="C:plasma membrane"/>
    <property type="evidence" value="ECO:0007669"/>
    <property type="project" value="TreeGrafter"/>
</dbReference>
<dbReference type="Pfam" id="PF02714">
    <property type="entry name" value="RSN1_7TM"/>
    <property type="match status" value="1"/>
</dbReference>
<proteinExistence type="inferred from homology"/>
<dbReference type="InterPro" id="IPR045122">
    <property type="entry name" value="Csc1-like"/>
</dbReference>
<feature type="transmembrane region" description="Helical" evidence="8">
    <location>
        <begin position="399"/>
        <end position="428"/>
    </location>
</feature>
<dbReference type="PANTHER" id="PTHR13018:SF26">
    <property type="entry name" value="DOMAIN PROTEIN, PUTATIVE (AFU_ORTHOLOGUE AFUA_5G10920)-RELATED"/>
    <property type="match status" value="1"/>
</dbReference>
<keyword evidence="14" id="KW-1185">Reference proteome</keyword>
<dbReference type="Pfam" id="PF14703">
    <property type="entry name" value="PHM7_cyt"/>
    <property type="match status" value="1"/>
</dbReference>
<evidence type="ECO:0000256" key="7">
    <source>
        <dbReference type="SAM" id="MobiDB-lite"/>
    </source>
</evidence>
<evidence type="ECO:0000256" key="1">
    <source>
        <dbReference type="ARBA" id="ARBA00004141"/>
    </source>
</evidence>
<keyword evidence="4 8" id="KW-0812">Transmembrane</keyword>
<protein>
    <recommendedName>
        <fullName evidence="15">CSC1/OSCA1-like 7TM region domain-containing protein</fullName>
    </recommendedName>
</protein>
<feature type="transmembrane region" description="Helical" evidence="8">
    <location>
        <begin position="33"/>
        <end position="55"/>
    </location>
</feature>
<feature type="domain" description="CSC1/OSCA1-like 7TM region" evidence="9">
    <location>
        <begin position="403"/>
        <end position="672"/>
    </location>
</feature>
<feature type="compositionally biased region" description="Polar residues" evidence="7">
    <location>
        <begin position="1"/>
        <end position="10"/>
    </location>
</feature>
<evidence type="ECO:0000256" key="5">
    <source>
        <dbReference type="ARBA" id="ARBA00022989"/>
    </source>
</evidence>
<evidence type="ECO:0000256" key="4">
    <source>
        <dbReference type="ARBA" id="ARBA00022692"/>
    </source>
</evidence>
<dbReference type="PANTHER" id="PTHR13018">
    <property type="entry name" value="PROBABLE MEMBRANE PROTEIN DUF221-RELATED"/>
    <property type="match status" value="1"/>
</dbReference>
<reference evidence="13 14" key="1">
    <citation type="submission" date="2017-03" db="EMBL/GenBank/DDBJ databases">
        <title>Genomes of endolithic fungi from Antarctica.</title>
        <authorList>
            <person name="Coleine C."/>
            <person name="Masonjones S."/>
            <person name="Stajich J.E."/>
        </authorList>
    </citation>
    <scope>NUCLEOTIDE SEQUENCE [LARGE SCALE GENOMIC DNA]</scope>
    <source>
        <strain evidence="13 14">CCFEE 5184</strain>
    </source>
</reference>
<feature type="transmembrane region" description="Helical" evidence="8">
    <location>
        <begin position="448"/>
        <end position="475"/>
    </location>
</feature>
<organism evidence="13 14">
    <name type="scientific">Friedmanniomyces simplex</name>
    <dbReference type="NCBI Taxonomy" id="329884"/>
    <lineage>
        <taxon>Eukaryota</taxon>
        <taxon>Fungi</taxon>
        <taxon>Dikarya</taxon>
        <taxon>Ascomycota</taxon>
        <taxon>Pezizomycotina</taxon>
        <taxon>Dothideomycetes</taxon>
        <taxon>Dothideomycetidae</taxon>
        <taxon>Mycosphaerellales</taxon>
        <taxon>Teratosphaeriaceae</taxon>
        <taxon>Friedmanniomyces</taxon>
    </lineage>
</organism>
<dbReference type="Pfam" id="PF12621">
    <property type="entry name" value="PHM7_ext"/>
    <property type="match status" value="1"/>
</dbReference>
<gene>
    <name evidence="13" type="ORF">B0A55_00936</name>
</gene>
<feature type="compositionally biased region" description="Basic and acidic residues" evidence="7">
    <location>
        <begin position="273"/>
        <end position="286"/>
    </location>
</feature>
<feature type="domain" description="10TM putative phosphate transporter extracellular tail" evidence="10">
    <location>
        <begin position="777"/>
        <end position="871"/>
    </location>
</feature>
<dbReference type="AlphaFoldDB" id="A0A4U0Y2U1"/>
<feature type="domain" description="CSC1/OSCA1-like cytosolic" evidence="12">
    <location>
        <begin position="206"/>
        <end position="389"/>
    </location>
</feature>
<dbReference type="InterPro" id="IPR032880">
    <property type="entry name" value="CSC1/OSCA1-like_N"/>
</dbReference>
<feature type="transmembrane region" description="Helical" evidence="8">
    <location>
        <begin position="682"/>
        <end position="701"/>
    </location>
</feature>
<evidence type="ECO:0000259" key="9">
    <source>
        <dbReference type="Pfam" id="PF02714"/>
    </source>
</evidence>
<feature type="transmembrane region" description="Helical" evidence="8">
    <location>
        <begin position="657"/>
        <end position="676"/>
    </location>
</feature>
<evidence type="ECO:0000259" key="12">
    <source>
        <dbReference type="Pfam" id="PF14703"/>
    </source>
</evidence>
<keyword evidence="5 8" id="KW-1133">Transmembrane helix</keyword>
<sequence>MESFVPSTSHPLIPRATPSQTGSHRQQGSSLSALLSTLVPVIVVASIAFLIFLLFQKRFDRVYGPRTYLTVLDQEERSPKQSAGFLGWTKEFTGVADEFVLGHSSLDNYLFLRLFKILVVVCFVGCIITWPVLFPVNATGGGGQSGLDILSFANVQNSTRYYAHCLVAWVFLGFVMFVISRESLFFAYLRQAYFLSPFITSQISAKTVLFVDVPKDYRNEDHLRRSFQDVRHVWLVNDPEDLQDLVEERDQAADKLEGAEVKMITQYVKSRNKKGDRGVPEEDRHQNGHAPGIYIDPNDRPTHRLKPLIGKKVDTIQWSREELQRLIPEVAQKQSEQRQKKGKMTSAAFIEFTTVRAAQAAFQQVAHQTPFLLTPKEIGMKPDMVLWKNLGKSWWQVKLFSALCTAFITFLCVFWTIPVAFIGVLTNVNYLTNQLPWLGFIDNIPKSILGVITGLLPTILLSVLMTLVPIICALLAKQFEPTLSAVQLKTQSWYFAFQVIQVFLVTTFSSGAASVVTQIVQNPISAPQLLAKNLPNASNFYISYFVLFGLMTAALQLLSVVPLLMTVILGRILDKTPRKMYNRYVSLAGIGWGSFYPKYTNLGVIALAYSCIAPLVLGFATVGFGLLYLAFRYNVLFTLGTQVDTKGRAYARALQQLTIGIYLAEVCLIGLFAIGSSGSGSSVGPLILMIIFAVGTVIWHWQLRSAMSKHVTSLPSDLLAEEYRGSDDEEKSYPNGRSHNNPKKVDSGSSSGDDYQVPRSADPPTPPGGFIGTLKSFLLPSRFASAAVISKHILSPHLANSVRPYTQQEREDAYLHPALTAETPIIWLARDNYGLSKQEVHACQREVGKGMEVSDEDAWIDEKGKVQWNERELRKAPIYEEEVRY</sequence>
<feature type="domain" description="CSC1/OSCA1-like N-terminal transmembrane" evidence="11">
    <location>
        <begin position="33"/>
        <end position="182"/>
    </location>
</feature>
<feature type="transmembrane region" description="Helical" evidence="8">
    <location>
        <begin position="114"/>
        <end position="133"/>
    </location>
</feature>
<feature type="transmembrane region" description="Helical" evidence="8">
    <location>
        <begin position="581"/>
        <end position="599"/>
    </location>
</feature>
<feature type="region of interest" description="Disordered" evidence="7">
    <location>
        <begin position="1"/>
        <end position="25"/>
    </location>
</feature>
<comment type="subcellular location">
    <subcellularLocation>
        <location evidence="1">Membrane</location>
        <topology evidence="1">Multi-pass membrane protein</topology>
    </subcellularLocation>
</comment>
<keyword evidence="6 8" id="KW-0472">Membrane</keyword>
<name>A0A4U0Y2U1_9PEZI</name>
<dbReference type="OrthoDB" id="1076608at2759"/>